<dbReference type="Gene3D" id="3.40.50.2300">
    <property type="match status" value="1"/>
</dbReference>
<dbReference type="STRING" id="665467.SAMN02982931_03444"/>
<dbReference type="RefSeq" id="WP_090878183.1">
    <property type="nucleotide sequence ID" value="NZ_FMXQ01000007.1"/>
</dbReference>
<name>A0A1G6DIN6_9HYPH</name>
<dbReference type="PANTHER" id="PTHR44591">
    <property type="entry name" value="STRESS RESPONSE REGULATOR PROTEIN 1"/>
    <property type="match status" value="1"/>
</dbReference>
<keyword evidence="5" id="KW-1185">Reference proteome</keyword>
<dbReference type="OrthoDB" id="9784719at2"/>
<sequence>MTAESRCIVVVEDEALLLFTIADDLRQAGFEVLEASDAREAIVHLERRADVELLFTDIDLPGSMDGVRLSAVVRERWPHIKIVVTSGKHRPDRRGMPEGSLFIGKPYLPGPLARTIHGLLP</sequence>
<evidence type="ECO:0000259" key="3">
    <source>
        <dbReference type="PROSITE" id="PS50110"/>
    </source>
</evidence>
<dbReference type="SUPFAM" id="SSF52172">
    <property type="entry name" value="CheY-like"/>
    <property type="match status" value="1"/>
</dbReference>
<dbReference type="Proteomes" id="UP000199071">
    <property type="component" value="Unassembled WGS sequence"/>
</dbReference>
<gene>
    <name evidence="4" type="ORF">SAMN02982931_03444</name>
</gene>
<dbReference type="AlphaFoldDB" id="A0A1G6DIN6"/>
<dbReference type="InterPro" id="IPR001789">
    <property type="entry name" value="Sig_transdc_resp-reg_receiver"/>
</dbReference>
<keyword evidence="1 2" id="KW-0597">Phosphoprotein</keyword>
<evidence type="ECO:0000256" key="1">
    <source>
        <dbReference type="ARBA" id="ARBA00022553"/>
    </source>
</evidence>
<reference evidence="4 5" key="1">
    <citation type="submission" date="2016-10" db="EMBL/GenBank/DDBJ databases">
        <authorList>
            <person name="de Groot N.N."/>
        </authorList>
    </citation>
    <scope>NUCLEOTIDE SEQUENCE [LARGE SCALE GENOMIC DNA]</scope>
    <source>
        <strain evidence="4 5">ATCC 35022</strain>
    </source>
</reference>
<evidence type="ECO:0000256" key="2">
    <source>
        <dbReference type="PROSITE-ProRule" id="PRU00169"/>
    </source>
</evidence>
<dbReference type="PROSITE" id="PS50110">
    <property type="entry name" value="RESPONSE_REGULATORY"/>
    <property type="match status" value="1"/>
</dbReference>
<proteinExistence type="predicted"/>
<dbReference type="InterPro" id="IPR050595">
    <property type="entry name" value="Bact_response_regulator"/>
</dbReference>
<dbReference type="SMART" id="SM00448">
    <property type="entry name" value="REC"/>
    <property type="match status" value="1"/>
</dbReference>
<dbReference type="GO" id="GO:0000160">
    <property type="term" value="P:phosphorelay signal transduction system"/>
    <property type="evidence" value="ECO:0007669"/>
    <property type="project" value="InterPro"/>
</dbReference>
<dbReference type="InterPro" id="IPR011006">
    <property type="entry name" value="CheY-like_superfamily"/>
</dbReference>
<dbReference type="PANTHER" id="PTHR44591:SF21">
    <property type="entry name" value="TWO-COMPONENT RESPONSE REGULATOR"/>
    <property type="match status" value="1"/>
</dbReference>
<feature type="domain" description="Response regulatory" evidence="3">
    <location>
        <begin position="7"/>
        <end position="120"/>
    </location>
</feature>
<feature type="modified residue" description="4-aspartylphosphate" evidence="2">
    <location>
        <position position="57"/>
    </location>
</feature>
<organism evidence="4 5">
    <name type="scientific">Bauldia litoralis</name>
    <dbReference type="NCBI Taxonomy" id="665467"/>
    <lineage>
        <taxon>Bacteria</taxon>
        <taxon>Pseudomonadati</taxon>
        <taxon>Pseudomonadota</taxon>
        <taxon>Alphaproteobacteria</taxon>
        <taxon>Hyphomicrobiales</taxon>
        <taxon>Kaistiaceae</taxon>
        <taxon>Bauldia</taxon>
    </lineage>
</organism>
<evidence type="ECO:0000313" key="5">
    <source>
        <dbReference type="Proteomes" id="UP000199071"/>
    </source>
</evidence>
<dbReference type="EMBL" id="FMXQ01000007">
    <property type="protein sequence ID" value="SDB44959.1"/>
    <property type="molecule type" value="Genomic_DNA"/>
</dbReference>
<dbReference type="Pfam" id="PF00072">
    <property type="entry name" value="Response_reg"/>
    <property type="match status" value="1"/>
</dbReference>
<protein>
    <submittedName>
        <fullName evidence="4">CheY chemotaxis protein or a CheY-like REC (Receiver) domain</fullName>
    </submittedName>
</protein>
<accession>A0A1G6DIN6</accession>
<evidence type="ECO:0000313" key="4">
    <source>
        <dbReference type="EMBL" id="SDB44959.1"/>
    </source>
</evidence>